<dbReference type="PANTHER" id="PTHR34098:SF1">
    <property type="entry name" value="F-BOX ONLY PROTEIN 47"/>
    <property type="match status" value="1"/>
</dbReference>
<dbReference type="AlphaFoldDB" id="A0AAD9NX59"/>
<gene>
    <name evidence="2" type="ORF">NP493_281g01032</name>
</gene>
<keyword evidence="3" id="KW-1185">Reference proteome</keyword>
<reference evidence="2" key="1">
    <citation type="journal article" date="2023" name="Mol. Biol. Evol.">
        <title>Third-Generation Sequencing Reveals the Adaptive Role of the Epigenome in Three Deep-Sea Polychaetes.</title>
        <authorList>
            <person name="Perez M."/>
            <person name="Aroh O."/>
            <person name="Sun Y."/>
            <person name="Lan Y."/>
            <person name="Juniper S.K."/>
            <person name="Young C.R."/>
            <person name="Angers B."/>
            <person name="Qian P.Y."/>
        </authorList>
    </citation>
    <scope>NUCLEOTIDE SEQUENCE</scope>
    <source>
        <strain evidence="2">R07B-5</strain>
    </source>
</reference>
<name>A0AAD9NX59_RIDPI</name>
<protein>
    <recommendedName>
        <fullName evidence="1">FBXO47 ARM repeats region domain-containing protein</fullName>
    </recommendedName>
</protein>
<dbReference type="EMBL" id="JAODUO010000282">
    <property type="protein sequence ID" value="KAK2184117.1"/>
    <property type="molecule type" value="Genomic_DNA"/>
</dbReference>
<evidence type="ECO:0000313" key="3">
    <source>
        <dbReference type="Proteomes" id="UP001209878"/>
    </source>
</evidence>
<proteinExistence type="predicted"/>
<dbReference type="InterPro" id="IPR056622">
    <property type="entry name" value="ARM_FBXO47"/>
</dbReference>
<accession>A0AAD9NX59</accession>
<dbReference type="CDD" id="cd22112">
    <property type="entry name" value="F-box_FBXO47"/>
    <property type="match status" value="1"/>
</dbReference>
<dbReference type="Proteomes" id="UP001209878">
    <property type="component" value="Unassembled WGS sequence"/>
</dbReference>
<dbReference type="PANTHER" id="PTHR34098">
    <property type="entry name" value="F-BOX ONLY PROTEIN 47"/>
    <property type="match status" value="1"/>
</dbReference>
<sequence length="446" mass="51146">MSMASLKLMFPCKKPRRSQRLEMKEKIDCKTKTINTGPLGFFEILPLELKFLVYTYLPVEELSIMTITSKAMRNMVELYKNTSWAEQHLLPQPILHSALTVPQQAYFSKQFHRLGLLMKRSTCLYATKDRLKLIQQFLQKYLCSFHKSCENPTKCIALVCYGKFLHTVIAGWDDKECIKTFETVGENTLMLRHLNNIVKCKAGAYPTLELHVRLFFRRVFLSQCTGGSDKAFWLSLILKPFPMVHQARVLFLLFGPMCGDEIQWYEMCESTPVNKEQASVCFGDLANAFKVLHSYSKDWTEDDIISVIDELTSSPDEWLAENIANLLYLCGDTITLNVLNSKAINGRVTELASIITSMCLVCIRHDNSISWVINIVNDVCVVLENSRDKLNFLYGIADMFREAILDIHEFGDGEDDSGQEIQYMLDAQAEFMKEVILMAFRNMLSS</sequence>
<evidence type="ECO:0000313" key="2">
    <source>
        <dbReference type="EMBL" id="KAK2184117.1"/>
    </source>
</evidence>
<feature type="domain" description="FBXO47 ARM repeats region" evidence="1">
    <location>
        <begin position="187"/>
        <end position="409"/>
    </location>
</feature>
<comment type="caution">
    <text evidence="2">The sequence shown here is derived from an EMBL/GenBank/DDBJ whole genome shotgun (WGS) entry which is preliminary data.</text>
</comment>
<dbReference type="Pfam" id="PF24467">
    <property type="entry name" value="ARM_FBXO47"/>
    <property type="match status" value="1"/>
</dbReference>
<evidence type="ECO:0000259" key="1">
    <source>
        <dbReference type="Pfam" id="PF24467"/>
    </source>
</evidence>
<organism evidence="2 3">
    <name type="scientific">Ridgeia piscesae</name>
    <name type="common">Tubeworm</name>
    <dbReference type="NCBI Taxonomy" id="27915"/>
    <lineage>
        <taxon>Eukaryota</taxon>
        <taxon>Metazoa</taxon>
        <taxon>Spiralia</taxon>
        <taxon>Lophotrochozoa</taxon>
        <taxon>Annelida</taxon>
        <taxon>Polychaeta</taxon>
        <taxon>Sedentaria</taxon>
        <taxon>Canalipalpata</taxon>
        <taxon>Sabellida</taxon>
        <taxon>Siboglinidae</taxon>
        <taxon>Ridgeia</taxon>
    </lineage>
</organism>
<dbReference type="InterPro" id="IPR038946">
    <property type="entry name" value="FBXO47"/>
</dbReference>